<evidence type="ECO:0000313" key="7">
    <source>
        <dbReference type="EMBL" id="MCQ3829971.1"/>
    </source>
</evidence>
<dbReference type="EMBL" id="JACASI010000030">
    <property type="protein sequence ID" value="MCQ3829971.1"/>
    <property type="molecule type" value="Genomic_DNA"/>
</dbReference>
<feature type="active site" description="Proton acceptor" evidence="4">
    <location>
        <position position="170"/>
    </location>
</feature>
<evidence type="ECO:0000256" key="3">
    <source>
        <dbReference type="ARBA" id="ARBA00023098"/>
    </source>
</evidence>
<name>A0ABT1P1K7_9GAMM</name>
<dbReference type="Proteomes" id="UP001205566">
    <property type="component" value="Unassembled WGS sequence"/>
</dbReference>
<evidence type="ECO:0000259" key="6">
    <source>
        <dbReference type="PROSITE" id="PS51635"/>
    </source>
</evidence>
<dbReference type="InterPro" id="IPR050301">
    <property type="entry name" value="NTE"/>
</dbReference>
<dbReference type="PANTHER" id="PTHR14226">
    <property type="entry name" value="NEUROPATHY TARGET ESTERASE/SWISS CHEESE D.MELANOGASTER"/>
    <property type="match status" value="1"/>
</dbReference>
<evidence type="ECO:0000256" key="4">
    <source>
        <dbReference type="PROSITE-ProRule" id="PRU01161"/>
    </source>
</evidence>
<dbReference type="InterPro" id="IPR002641">
    <property type="entry name" value="PNPLA_dom"/>
</dbReference>
<feature type="short sequence motif" description="GXSXG" evidence="4">
    <location>
        <begin position="53"/>
        <end position="57"/>
    </location>
</feature>
<feature type="compositionally biased region" description="Basic and acidic residues" evidence="5">
    <location>
        <begin position="230"/>
        <end position="247"/>
    </location>
</feature>
<accession>A0ABT1P1K7</accession>
<evidence type="ECO:0000256" key="2">
    <source>
        <dbReference type="ARBA" id="ARBA00022963"/>
    </source>
</evidence>
<dbReference type="Gene3D" id="3.40.1090.10">
    <property type="entry name" value="Cytosolic phospholipase A2 catalytic domain"/>
    <property type="match status" value="2"/>
</dbReference>
<dbReference type="InterPro" id="IPR016035">
    <property type="entry name" value="Acyl_Trfase/lysoPLipase"/>
</dbReference>
<feature type="domain" description="PNPLA" evidence="6">
    <location>
        <begin position="22"/>
        <end position="183"/>
    </location>
</feature>
<feature type="region of interest" description="Disordered" evidence="5">
    <location>
        <begin position="230"/>
        <end position="265"/>
    </location>
</feature>
<keyword evidence="1 4" id="KW-0378">Hydrolase</keyword>
<comment type="caution">
    <text evidence="7">The sequence shown here is derived from an EMBL/GenBank/DDBJ whole genome shotgun (WGS) entry which is preliminary data.</text>
</comment>
<organism evidence="7 8">
    <name type="scientific">Microbulbifer elongatus</name>
    <dbReference type="NCBI Taxonomy" id="86173"/>
    <lineage>
        <taxon>Bacteria</taxon>
        <taxon>Pseudomonadati</taxon>
        <taxon>Pseudomonadota</taxon>
        <taxon>Gammaproteobacteria</taxon>
        <taxon>Cellvibrionales</taxon>
        <taxon>Microbulbiferaceae</taxon>
        <taxon>Microbulbifer</taxon>
    </lineage>
</organism>
<keyword evidence="3 4" id="KW-0443">Lipid metabolism</keyword>
<sequence length="364" mass="39600">MAIDQTATGSEFVKAPQPVIGLALGSGAAKGFAHIGVLKVLREMGVRPDVIAGTSMGAFVGAAYAAGKLDNLEEWVRQLDNWKVFSLLDINWTLSGGVIGGIKPFRTFFEGFAFDNIEDLPVPFTAVATDLHSGQEIWLQQGNLQDAVSASCSIPGLLSPKALSGRWLVDGAVVNPVPVDVCRAMGATRVIAIDVMEDGAPLLNREHREVTSIVSEKSSAEDMPTLQQERADIAHPETGEMDRNQDGDRDEDQSLAEADANNSSNGLARLLEQGKEQLTQFRELRKRPKIVPPGMFDTMHQAMAILERRHKRTRMMGSPPDVLVMPKVGEVGGMEFSRATEAIEAGEVEARRLRTWIEDMVNQG</sequence>
<keyword evidence="8" id="KW-1185">Reference proteome</keyword>
<feature type="short sequence motif" description="DGA/G" evidence="4">
    <location>
        <begin position="170"/>
        <end position="172"/>
    </location>
</feature>
<evidence type="ECO:0000256" key="1">
    <source>
        <dbReference type="ARBA" id="ARBA00022801"/>
    </source>
</evidence>
<keyword evidence="2 4" id="KW-0442">Lipid degradation</keyword>
<gene>
    <name evidence="7" type="ORF">HXX02_10985</name>
</gene>
<dbReference type="SUPFAM" id="SSF52151">
    <property type="entry name" value="FabD/lysophospholipase-like"/>
    <property type="match status" value="1"/>
</dbReference>
<comment type="caution">
    <text evidence="4">Lacks conserved residue(s) required for the propagation of feature annotation.</text>
</comment>
<feature type="active site" description="Nucleophile" evidence="4">
    <location>
        <position position="55"/>
    </location>
</feature>
<proteinExistence type="predicted"/>
<dbReference type="PANTHER" id="PTHR14226:SF76">
    <property type="entry name" value="NTE FAMILY PROTEIN RSSA"/>
    <property type="match status" value="1"/>
</dbReference>
<dbReference type="PROSITE" id="PS51635">
    <property type="entry name" value="PNPLA"/>
    <property type="match status" value="1"/>
</dbReference>
<reference evidence="7" key="1">
    <citation type="thesis" date="2020" institute="Technische Universitat Dresden" country="Dresden, Germany">
        <title>The Agarolytic System of Microbulbifer elongatus PORT2, Isolated from Batu Karas, Pangandaran West Java Indonesia.</title>
        <authorList>
            <person name="Anggraeni S.R."/>
        </authorList>
    </citation>
    <scope>NUCLEOTIDE SEQUENCE</scope>
    <source>
        <strain evidence="7">PORT2</strain>
    </source>
</reference>
<protein>
    <submittedName>
        <fullName evidence="7">Patatin-like phospholipase family protein</fullName>
    </submittedName>
</protein>
<dbReference type="Pfam" id="PF01734">
    <property type="entry name" value="Patatin"/>
    <property type="match status" value="1"/>
</dbReference>
<evidence type="ECO:0000313" key="8">
    <source>
        <dbReference type="Proteomes" id="UP001205566"/>
    </source>
</evidence>
<evidence type="ECO:0000256" key="5">
    <source>
        <dbReference type="SAM" id="MobiDB-lite"/>
    </source>
</evidence>